<dbReference type="SUPFAM" id="SSF81383">
    <property type="entry name" value="F-box domain"/>
    <property type="match status" value="1"/>
</dbReference>
<name>A0A060SCE9_PYCCI</name>
<feature type="domain" description="F-box" evidence="2">
    <location>
        <begin position="54"/>
        <end position="102"/>
    </location>
</feature>
<proteinExistence type="predicted"/>
<comment type="caution">
    <text evidence="3">The sequence shown here is derived from an EMBL/GenBank/DDBJ whole genome shotgun (WGS) entry which is preliminary data.</text>
</comment>
<dbReference type="STRING" id="5643.A0A060SCE9"/>
<evidence type="ECO:0000259" key="2">
    <source>
        <dbReference type="Pfam" id="PF12937"/>
    </source>
</evidence>
<dbReference type="Gene3D" id="3.80.10.10">
    <property type="entry name" value="Ribonuclease Inhibitor"/>
    <property type="match status" value="1"/>
</dbReference>
<dbReference type="AlphaFoldDB" id="A0A060SCE9"/>
<evidence type="ECO:0000313" key="4">
    <source>
        <dbReference type="Proteomes" id="UP000029665"/>
    </source>
</evidence>
<dbReference type="PANTHER" id="PTHR38926">
    <property type="entry name" value="F-BOX DOMAIN CONTAINING PROTEIN, EXPRESSED"/>
    <property type="match status" value="1"/>
</dbReference>
<reference evidence="3" key="1">
    <citation type="submission" date="2014-01" db="EMBL/GenBank/DDBJ databases">
        <title>The genome of the white-rot fungus Pycnoporus cinnabarinus: a basidiomycete model with a versatile arsenal for lignocellulosic biomass breakdown.</title>
        <authorList>
            <person name="Levasseur A."/>
            <person name="Lomascolo A."/>
            <person name="Ruiz-Duenas F.J."/>
            <person name="Uzan E."/>
            <person name="Piumi F."/>
            <person name="Kues U."/>
            <person name="Ram A.F.J."/>
            <person name="Murat C."/>
            <person name="Haon M."/>
            <person name="Benoit I."/>
            <person name="Arfi Y."/>
            <person name="Chevret D."/>
            <person name="Drula E."/>
            <person name="Kwon M.J."/>
            <person name="Gouret P."/>
            <person name="Lesage-Meessen L."/>
            <person name="Lombard V."/>
            <person name="Mariette J."/>
            <person name="Noirot C."/>
            <person name="Park J."/>
            <person name="Patyshakuliyeva A."/>
            <person name="Wieneger R.A.B."/>
            <person name="Wosten H.A.B."/>
            <person name="Martin F."/>
            <person name="Coutinho P.M."/>
            <person name="de Vries R."/>
            <person name="Martinez A.T."/>
            <person name="Klopp C."/>
            <person name="Pontarotti P."/>
            <person name="Henrissat B."/>
            <person name="Record E."/>
        </authorList>
    </citation>
    <scope>NUCLEOTIDE SEQUENCE [LARGE SCALE GENOMIC DNA]</scope>
    <source>
        <strain evidence="3">BRFM137</strain>
    </source>
</reference>
<dbReference type="OrthoDB" id="2758792at2759"/>
<evidence type="ECO:0000313" key="3">
    <source>
        <dbReference type="EMBL" id="CDO72040.1"/>
    </source>
</evidence>
<dbReference type="Gene3D" id="1.20.1280.50">
    <property type="match status" value="1"/>
</dbReference>
<dbReference type="Pfam" id="PF12937">
    <property type="entry name" value="F-box-like"/>
    <property type="match status" value="1"/>
</dbReference>
<protein>
    <recommendedName>
        <fullName evidence="2">F-box domain-containing protein</fullName>
    </recommendedName>
</protein>
<dbReference type="EMBL" id="CCBP010000109">
    <property type="protein sequence ID" value="CDO72040.1"/>
    <property type="molecule type" value="Genomic_DNA"/>
</dbReference>
<dbReference type="HOGENOM" id="CLU_456452_0_0_1"/>
<dbReference type="PANTHER" id="PTHR38926:SF64">
    <property type="entry name" value="F-BOX DOMAIN-CONTAINING PROTEIN"/>
    <property type="match status" value="1"/>
</dbReference>
<dbReference type="InterPro" id="IPR036047">
    <property type="entry name" value="F-box-like_dom_sf"/>
</dbReference>
<accession>A0A060SCE9</accession>
<organism evidence="3 4">
    <name type="scientific">Pycnoporus cinnabarinus</name>
    <name type="common">Cinnabar-red polypore</name>
    <name type="synonym">Trametes cinnabarina</name>
    <dbReference type="NCBI Taxonomy" id="5643"/>
    <lineage>
        <taxon>Eukaryota</taxon>
        <taxon>Fungi</taxon>
        <taxon>Dikarya</taxon>
        <taxon>Basidiomycota</taxon>
        <taxon>Agaricomycotina</taxon>
        <taxon>Agaricomycetes</taxon>
        <taxon>Polyporales</taxon>
        <taxon>Polyporaceae</taxon>
        <taxon>Trametes</taxon>
    </lineage>
</organism>
<dbReference type="SUPFAM" id="SSF52047">
    <property type="entry name" value="RNI-like"/>
    <property type="match status" value="1"/>
</dbReference>
<dbReference type="OMA" id="APCASMI"/>
<keyword evidence="4" id="KW-1185">Reference proteome</keyword>
<evidence type="ECO:0000256" key="1">
    <source>
        <dbReference type="SAM" id="MobiDB-lite"/>
    </source>
</evidence>
<dbReference type="InterPro" id="IPR032675">
    <property type="entry name" value="LRR_dom_sf"/>
</dbReference>
<sequence length="598" mass="67659">MVSGPYYGTIPPAHLIAQGPPSSLPRDLLLEEERRTYAALRGIRTLLNMKAPINMLPSELLIEIFLCVQRDYELTRWLVLPSVCRYWFYIASTTPELWRRLTVESSTNHLSTGLARSRAEVVDLELNLCAHAKGILSRTFKILKPHVHRIGSLQFRAHSLQRIMRLRDFLDSHSMPQLRSLYLHNMMVRDVHPSLSLSAERLPSLRSLRAYGMNILSSSIFSQLHTLRLADTFLEMAHRLVHFIGMARNLSNIEHLHVSQIPGETQSGESQADAILSSASMVHDKSELRKLRVLEICMEPRLVRLLLDNIVVPSTASVNIVVMTSPRTPNPSSPSQFLPSDNTCLPVLSDLRSVKVTVSRQGVTIYGQATIVEACQRWPSASVADPFFLYFQGEASKERYRDTSAEPATASLLNALLTFLGNTPGLHVLQIESNTASMKNMDWRATLLALPELRELTVRVRHQYSKRSKGGERGNQGSPFPDIESVIKQLDPEQIADLSHPRPVMPGVVPCPDLKCLRLFGQWTHEDTLVSTTKVCMENRRRALGRHQGLDELELHAHLRVDRDELLRYRREMLEELSSLVGNVYYDGHTELPCDVFV</sequence>
<feature type="region of interest" description="Disordered" evidence="1">
    <location>
        <begin position="464"/>
        <end position="483"/>
    </location>
</feature>
<dbReference type="Proteomes" id="UP000029665">
    <property type="component" value="Unassembled WGS sequence"/>
</dbReference>
<gene>
    <name evidence="3" type="ORF">BN946_scf184943.g75</name>
</gene>
<dbReference type="InterPro" id="IPR001810">
    <property type="entry name" value="F-box_dom"/>
</dbReference>